<accession>A0A383ELR1</accession>
<dbReference type="InterPro" id="IPR037523">
    <property type="entry name" value="VOC_core"/>
</dbReference>
<proteinExistence type="predicted"/>
<dbReference type="PROSITE" id="PS51819">
    <property type="entry name" value="VOC"/>
    <property type="match status" value="1"/>
</dbReference>
<gene>
    <name evidence="2" type="ORF">METZ01_LOCUS510388</name>
</gene>
<feature type="domain" description="VOC" evidence="1">
    <location>
        <begin position="12"/>
        <end position="125"/>
    </location>
</feature>
<dbReference type="EMBL" id="UINC01226866">
    <property type="protein sequence ID" value="SVE57534.1"/>
    <property type="molecule type" value="Genomic_DNA"/>
</dbReference>
<dbReference type="Pfam" id="PF00903">
    <property type="entry name" value="Glyoxalase"/>
    <property type="match status" value="1"/>
</dbReference>
<dbReference type="InterPro" id="IPR004360">
    <property type="entry name" value="Glyas_Fos-R_dOase_dom"/>
</dbReference>
<dbReference type="SUPFAM" id="SSF54593">
    <property type="entry name" value="Glyoxalase/Bleomycin resistance protein/Dihydroxybiphenyl dioxygenase"/>
    <property type="match status" value="1"/>
</dbReference>
<organism evidence="2">
    <name type="scientific">marine metagenome</name>
    <dbReference type="NCBI Taxonomy" id="408172"/>
    <lineage>
        <taxon>unclassified sequences</taxon>
        <taxon>metagenomes</taxon>
        <taxon>ecological metagenomes</taxon>
    </lineage>
</organism>
<name>A0A383ELR1_9ZZZZ</name>
<feature type="non-terminal residue" evidence="2">
    <location>
        <position position="125"/>
    </location>
</feature>
<dbReference type="InterPro" id="IPR029068">
    <property type="entry name" value="Glyas_Bleomycin-R_OHBP_Dase"/>
</dbReference>
<dbReference type="AlphaFoldDB" id="A0A383ELR1"/>
<feature type="non-terminal residue" evidence="2">
    <location>
        <position position="1"/>
    </location>
</feature>
<dbReference type="PANTHER" id="PTHR36503:SF3">
    <property type="entry name" value="BLR0126 PROTEIN"/>
    <property type="match status" value="1"/>
</dbReference>
<dbReference type="PANTHER" id="PTHR36503">
    <property type="entry name" value="BLR2520 PROTEIN"/>
    <property type="match status" value="1"/>
</dbReference>
<sequence>MEESEPLAVIESISAVTFVTQDMATATSFYTALGFDLARGGGKSNFSTFRAGLQYLNLSVEIQSERKISNQALWGRAIFYVSDVDEIYRRAKRADLKPSFAPKDASWGERYFHISDPDGNELSFA</sequence>
<protein>
    <recommendedName>
        <fullName evidence="1">VOC domain-containing protein</fullName>
    </recommendedName>
</protein>
<evidence type="ECO:0000313" key="2">
    <source>
        <dbReference type="EMBL" id="SVE57534.1"/>
    </source>
</evidence>
<evidence type="ECO:0000259" key="1">
    <source>
        <dbReference type="PROSITE" id="PS51819"/>
    </source>
</evidence>
<dbReference type="Gene3D" id="3.10.180.10">
    <property type="entry name" value="2,3-Dihydroxybiphenyl 1,2-Dioxygenase, domain 1"/>
    <property type="match status" value="1"/>
</dbReference>
<reference evidence="2" key="1">
    <citation type="submission" date="2018-05" db="EMBL/GenBank/DDBJ databases">
        <authorList>
            <person name="Lanie J.A."/>
            <person name="Ng W.-L."/>
            <person name="Kazmierczak K.M."/>
            <person name="Andrzejewski T.M."/>
            <person name="Davidsen T.M."/>
            <person name="Wayne K.J."/>
            <person name="Tettelin H."/>
            <person name="Glass J.I."/>
            <person name="Rusch D."/>
            <person name="Podicherti R."/>
            <person name="Tsui H.-C.T."/>
            <person name="Winkler M.E."/>
        </authorList>
    </citation>
    <scope>NUCLEOTIDE SEQUENCE</scope>
</reference>
<dbReference type="CDD" id="cd06587">
    <property type="entry name" value="VOC"/>
    <property type="match status" value="1"/>
</dbReference>